<feature type="domain" description="Integrase catalytic" evidence="2">
    <location>
        <begin position="379"/>
        <end position="585"/>
    </location>
</feature>
<name>A0A1N6JND2_9BURK</name>
<evidence type="ECO:0000259" key="2">
    <source>
        <dbReference type="PROSITE" id="PS50994"/>
    </source>
</evidence>
<dbReference type="RefSeq" id="WP_083611565.1">
    <property type="nucleotide sequence ID" value="NZ_FSRM01000002.1"/>
</dbReference>
<dbReference type="AlphaFoldDB" id="A0A1N6JND2"/>
<protein>
    <submittedName>
        <fullName evidence="3">Integrase core domain-containing protein</fullName>
    </submittedName>
</protein>
<evidence type="ECO:0000256" key="1">
    <source>
        <dbReference type="SAM" id="MobiDB-lite"/>
    </source>
</evidence>
<feature type="region of interest" description="Disordered" evidence="1">
    <location>
        <begin position="771"/>
        <end position="820"/>
    </location>
</feature>
<reference evidence="3 4" key="1">
    <citation type="submission" date="2016-11" db="EMBL/GenBank/DDBJ databases">
        <authorList>
            <person name="Jaros S."/>
            <person name="Januszkiewicz K."/>
            <person name="Wedrychowicz H."/>
        </authorList>
    </citation>
    <scope>NUCLEOTIDE SEQUENCE [LARGE SCALE GENOMIC DNA]</scope>
    <source>
        <strain evidence="3 4">GAS86</strain>
    </source>
</reference>
<dbReference type="InterPro" id="IPR036397">
    <property type="entry name" value="RNaseH_sf"/>
</dbReference>
<sequence length="820" mass="93195">MPVRVKCNIPFAVRTLWRDVDDDRILRVVYSGDGQPYTYLCPIEGHLRFIKRDTADLRRVTDPRYRGEGRFVQVLEDPFSMVEATVRPLEGHKRQSADNWKQISALVRPTGDDARPRYRQLLSRTSRQGLIDEACAKWGVCENTIREKLRRYFQRGMTREAVSSHYPASGRPRGGDNFRPTGTRQRVYRQYSTMPGRPPKNGVLIVRMLPSETLTRILWQGLDLYLTNKEAEWLAELGPADVEAAVVLDADHPDEDPDTSGATTAGGSRLGAGSVKRVAEAGRAHIAKTSRKTRRGRRSRPSYRNVVDVLNLRTRRKREVRDREGHLTELELKDENVITVRQFSYFCQTEPGAYLARESLRIEQGSGALMPKRGHAAQHIQGPGDVYLLDATVADVYLVSMLDRKVVVGRPTVYLCVDLFSRMIVGFWVGFEKASYEAAALALESIVTPKDQLCARYGFFISAADWPCVYMPTAFHLDRGAEFMATEPWNRLAAYGMSVENSRPYTPTWRAVVERRFGCLTVIYQRQMFGVVERDWHTRGARHYPWDAVHTLRSFILQLLRAIHVYHRTPISDDQPPPEMVGAGRSDTPLNRWNWGIENRSGLLTSYTVEEIQLATWHQATGLLTDRGVRWNGAYFASPAAERAYLESTNRKDRHVPILIQPGALQCIWITAQGFQQRGIWAPTNRVAPVEDLSWVEWQVYRDRNHENNRLELAAGETTRIMQMNNARVDAAAEKKMQKALLREAGLKHPVDSNMRDARKREQVVNASIARKTTAGAPADTAPPPVDSQPSARPKHRGSLRDELEAARLSKITDHPPHQH</sequence>
<dbReference type="GO" id="GO:0003676">
    <property type="term" value="F:nucleic acid binding"/>
    <property type="evidence" value="ECO:0007669"/>
    <property type="project" value="InterPro"/>
</dbReference>
<dbReference type="EMBL" id="FSRM01000002">
    <property type="protein sequence ID" value="SIO45743.1"/>
    <property type="molecule type" value="Genomic_DNA"/>
</dbReference>
<dbReference type="InterPro" id="IPR001584">
    <property type="entry name" value="Integrase_cat-core"/>
</dbReference>
<feature type="region of interest" description="Disordered" evidence="1">
    <location>
        <begin position="163"/>
        <end position="183"/>
    </location>
</feature>
<dbReference type="OrthoDB" id="5439087at2"/>
<evidence type="ECO:0000313" key="3">
    <source>
        <dbReference type="EMBL" id="SIO45743.1"/>
    </source>
</evidence>
<proteinExistence type="predicted"/>
<evidence type="ECO:0000313" key="4">
    <source>
        <dbReference type="Proteomes" id="UP000184693"/>
    </source>
</evidence>
<feature type="compositionally biased region" description="Basic residues" evidence="1">
    <location>
        <begin position="285"/>
        <end position="301"/>
    </location>
</feature>
<gene>
    <name evidence="3" type="ORF">SAMN05444168_4701</name>
</gene>
<feature type="region of interest" description="Disordered" evidence="1">
    <location>
        <begin position="252"/>
        <end position="302"/>
    </location>
</feature>
<feature type="compositionally biased region" description="Basic and acidic residues" evidence="1">
    <location>
        <begin position="799"/>
        <end position="820"/>
    </location>
</feature>
<organism evidence="3 4">
    <name type="scientific">Paraburkholderia phenazinium</name>
    <dbReference type="NCBI Taxonomy" id="60549"/>
    <lineage>
        <taxon>Bacteria</taxon>
        <taxon>Pseudomonadati</taxon>
        <taxon>Pseudomonadota</taxon>
        <taxon>Betaproteobacteria</taxon>
        <taxon>Burkholderiales</taxon>
        <taxon>Burkholderiaceae</taxon>
        <taxon>Paraburkholderia</taxon>
    </lineage>
</organism>
<accession>A0A1N6JND2</accession>
<dbReference type="GO" id="GO:0015074">
    <property type="term" value="P:DNA integration"/>
    <property type="evidence" value="ECO:0007669"/>
    <property type="project" value="InterPro"/>
</dbReference>
<dbReference type="Gene3D" id="3.30.420.10">
    <property type="entry name" value="Ribonuclease H-like superfamily/Ribonuclease H"/>
    <property type="match status" value="1"/>
</dbReference>
<dbReference type="Proteomes" id="UP000184693">
    <property type="component" value="Unassembled WGS sequence"/>
</dbReference>
<dbReference type="InterPro" id="IPR012337">
    <property type="entry name" value="RNaseH-like_sf"/>
</dbReference>
<dbReference type="PROSITE" id="PS50994">
    <property type="entry name" value="INTEGRASE"/>
    <property type="match status" value="1"/>
</dbReference>
<dbReference type="SUPFAM" id="SSF53098">
    <property type="entry name" value="Ribonuclease H-like"/>
    <property type="match status" value="1"/>
</dbReference>